<reference evidence="4" key="1">
    <citation type="submission" date="2016-06" db="UniProtKB">
        <authorList>
            <consortium name="WormBaseParasite"/>
        </authorList>
    </citation>
    <scope>IDENTIFICATION</scope>
</reference>
<evidence type="ECO:0000256" key="1">
    <source>
        <dbReference type="SAM" id="SignalP"/>
    </source>
</evidence>
<name>A0A183KN68_9TREM</name>
<feature type="signal peptide" evidence="1">
    <location>
        <begin position="1"/>
        <end position="21"/>
    </location>
</feature>
<gene>
    <name evidence="2" type="ORF">SCUD_LOCUS16495</name>
</gene>
<accession>A0A183KN68</accession>
<reference evidence="2 3" key="2">
    <citation type="submission" date="2018-11" db="EMBL/GenBank/DDBJ databases">
        <authorList>
            <consortium name="Pathogen Informatics"/>
        </authorList>
    </citation>
    <scope>NUCLEOTIDE SEQUENCE [LARGE SCALE GENOMIC DNA]</scope>
    <source>
        <strain evidence="2">Dakar</strain>
        <strain evidence="3">Dakar, Senegal</strain>
    </source>
</reference>
<dbReference type="AlphaFoldDB" id="A0A183KN68"/>
<evidence type="ECO:0000313" key="3">
    <source>
        <dbReference type="Proteomes" id="UP000279833"/>
    </source>
</evidence>
<proteinExistence type="predicted"/>
<keyword evidence="3" id="KW-1185">Reference proteome</keyword>
<organism evidence="4">
    <name type="scientific">Schistosoma curassoni</name>
    <dbReference type="NCBI Taxonomy" id="6186"/>
    <lineage>
        <taxon>Eukaryota</taxon>
        <taxon>Metazoa</taxon>
        <taxon>Spiralia</taxon>
        <taxon>Lophotrochozoa</taxon>
        <taxon>Platyhelminthes</taxon>
        <taxon>Trematoda</taxon>
        <taxon>Digenea</taxon>
        <taxon>Strigeidida</taxon>
        <taxon>Schistosomatoidea</taxon>
        <taxon>Schistosomatidae</taxon>
        <taxon>Schistosoma</taxon>
    </lineage>
</organism>
<sequence length="75" mass="8681">MTFISFSILLKQLSFWQRSVSNEIDQNYFTKQCLAVLDSRSPTEICFVCQSSKAVLIIRTANDILLLNDRLISRH</sequence>
<evidence type="ECO:0000313" key="4">
    <source>
        <dbReference type="WBParaSite" id="SCUD_0001649801-mRNA-1"/>
    </source>
</evidence>
<dbReference type="EMBL" id="UZAK01038717">
    <property type="protein sequence ID" value="VDP61661.1"/>
    <property type="molecule type" value="Genomic_DNA"/>
</dbReference>
<dbReference type="Proteomes" id="UP000279833">
    <property type="component" value="Unassembled WGS sequence"/>
</dbReference>
<protein>
    <submittedName>
        <fullName evidence="4">Secreted protein</fullName>
    </submittedName>
</protein>
<keyword evidence="1" id="KW-0732">Signal</keyword>
<dbReference type="WBParaSite" id="SCUD_0001649801-mRNA-1">
    <property type="protein sequence ID" value="SCUD_0001649801-mRNA-1"/>
    <property type="gene ID" value="SCUD_0001649801"/>
</dbReference>
<evidence type="ECO:0000313" key="2">
    <source>
        <dbReference type="EMBL" id="VDP61661.1"/>
    </source>
</evidence>
<feature type="chain" id="PRO_5043140874" evidence="1">
    <location>
        <begin position="22"/>
        <end position="75"/>
    </location>
</feature>